<dbReference type="Pfam" id="PF06772">
    <property type="entry name" value="LtrA"/>
    <property type="match status" value="1"/>
</dbReference>
<keyword evidence="1" id="KW-0472">Membrane</keyword>
<keyword evidence="3" id="KW-1185">Reference proteome</keyword>
<feature type="transmembrane region" description="Helical" evidence="1">
    <location>
        <begin position="288"/>
        <end position="308"/>
    </location>
</feature>
<protein>
    <submittedName>
        <fullName evidence="2">Low temperature requirement protein A</fullName>
    </submittedName>
</protein>
<sequence>MDAESGNGNAAVERHAGWNELFFDLIAVAGVGQLAHLLHAGPDWAAVGLYGLLFGAFWLSWACFTVYGDVVAERTSSLALFLAMAGMAVMAAAVEGVHEDARANAFALAYVLLRWYAGRLWRQGRSLLVVPDWPLAQYGAGAVPWLVSTVAPETWRYWLWGAGLLVDALLLLVAREDRERVAARWAARRERHGGGPGARRPLPELREAAVDAAHLGERLGLFMVIVLGEGVVQVIRAASDQEHWDARLAWTALAAMTLLASLSVLSVRRGAAAFPQLVAGGRPRRVMLCHAVGSAALAALAAGLGRAVEHADGVLPDDTRRLLCAALSCYFAVTLAAVLSLPEPSLPEPSLPESSLPQGRGQLRGVLVHTVPAVLLPLVLALLPVSLTAGTVVLLLLLATLWARGYRAGRAG</sequence>
<dbReference type="PANTHER" id="PTHR36840">
    <property type="entry name" value="BLL5714 PROTEIN"/>
    <property type="match status" value="1"/>
</dbReference>
<dbReference type="InterPro" id="IPR010640">
    <property type="entry name" value="Low_temperature_requirement_A"/>
</dbReference>
<feature type="transmembrane region" description="Helical" evidence="1">
    <location>
        <begin position="389"/>
        <end position="406"/>
    </location>
</feature>
<keyword evidence="1" id="KW-0812">Transmembrane</keyword>
<feature type="transmembrane region" description="Helical" evidence="1">
    <location>
        <begin position="248"/>
        <end position="267"/>
    </location>
</feature>
<dbReference type="EMBL" id="JBHYPX010000085">
    <property type="protein sequence ID" value="MFE1356333.1"/>
    <property type="molecule type" value="Genomic_DNA"/>
</dbReference>
<reference evidence="2 3" key="1">
    <citation type="submission" date="2024-09" db="EMBL/GenBank/DDBJ databases">
        <title>The Natural Products Discovery Center: Release of the First 8490 Sequenced Strains for Exploring Actinobacteria Biosynthetic Diversity.</title>
        <authorList>
            <person name="Kalkreuter E."/>
            <person name="Kautsar S.A."/>
            <person name="Yang D."/>
            <person name="Bader C.D."/>
            <person name="Teijaro C.N."/>
            <person name="Fluegel L."/>
            <person name="Davis C.M."/>
            <person name="Simpson J.R."/>
            <person name="Lauterbach L."/>
            <person name="Steele A.D."/>
            <person name="Gui C."/>
            <person name="Meng S."/>
            <person name="Li G."/>
            <person name="Viehrig K."/>
            <person name="Ye F."/>
            <person name="Su P."/>
            <person name="Kiefer A.F."/>
            <person name="Nichols A."/>
            <person name="Cepeda A.J."/>
            <person name="Yan W."/>
            <person name="Fan B."/>
            <person name="Jiang Y."/>
            <person name="Adhikari A."/>
            <person name="Zheng C.-J."/>
            <person name="Schuster L."/>
            <person name="Cowan T.M."/>
            <person name="Smanski M.J."/>
            <person name="Chevrette M.G."/>
            <person name="De Carvalho L.P.S."/>
            <person name="Shen B."/>
        </authorList>
    </citation>
    <scope>NUCLEOTIDE SEQUENCE [LARGE SCALE GENOMIC DNA]</scope>
    <source>
        <strain evidence="2 3">NPDC058753</strain>
    </source>
</reference>
<name>A0ABW6GU86_9ACTN</name>
<accession>A0ABW6GU86</accession>
<organism evidence="2 3">
    <name type="scientific">Kitasatospora phosalacinea</name>
    <dbReference type="NCBI Taxonomy" id="2065"/>
    <lineage>
        <taxon>Bacteria</taxon>
        <taxon>Bacillati</taxon>
        <taxon>Actinomycetota</taxon>
        <taxon>Actinomycetes</taxon>
        <taxon>Kitasatosporales</taxon>
        <taxon>Streptomycetaceae</taxon>
        <taxon>Kitasatospora</taxon>
    </lineage>
</organism>
<dbReference type="PANTHER" id="PTHR36840:SF1">
    <property type="entry name" value="BLL5714 PROTEIN"/>
    <property type="match status" value="1"/>
</dbReference>
<dbReference type="Proteomes" id="UP001599542">
    <property type="component" value="Unassembled WGS sequence"/>
</dbReference>
<evidence type="ECO:0000256" key="1">
    <source>
        <dbReference type="SAM" id="Phobius"/>
    </source>
</evidence>
<feature type="transmembrane region" description="Helical" evidence="1">
    <location>
        <begin position="44"/>
        <end position="66"/>
    </location>
</feature>
<gene>
    <name evidence="2" type="ORF">ACFW6T_30580</name>
</gene>
<proteinExistence type="predicted"/>
<keyword evidence="1" id="KW-1133">Transmembrane helix</keyword>
<feature type="transmembrane region" description="Helical" evidence="1">
    <location>
        <begin position="219"/>
        <end position="236"/>
    </location>
</feature>
<evidence type="ECO:0000313" key="2">
    <source>
        <dbReference type="EMBL" id="MFE1356333.1"/>
    </source>
</evidence>
<evidence type="ECO:0000313" key="3">
    <source>
        <dbReference type="Proteomes" id="UP001599542"/>
    </source>
</evidence>
<comment type="caution">
    <text evidence="2">The sequence shown here is derived from an EMBL/GenBank/DDBJ whole genome shotgun (WGS) entry which is preliminary data.</text>
</comment>
<feature type="transmembrane region" description="Helical" evidence="1">
    <location>
        <begin position="78"/>
        <end position="97"/>
    </location>
</feature>
<feature type="transmembrane region" description="Helical" evidence="1">
    <location>
        <begin position="157"/>
        <end position="174"/>
    </location>
</feature>
<dbReference type="RefSeq" id="WP_380315340.1">
    <property type="nucleotide sequence ID" value="NZ_JBHYPW010000001.1"/>
</dbReference>